<dbReference type="InterPro" id="IPR050466">
    <property type="entry name" value="Carboxylest/Gibb_receptor"/>
</dbReference>
<dbReference type="PROSITE" id="PS01174">
    <property type="entry name" value="LIPASE_GDXG_SER"/>
    <property type="match status" value="2"/>
</dbReference>
<evidence type="ECO:0000256" key="2">
    <source>
        <dbReference type="PROSITE-ProRule" id="PRU10038"/>
    </source>
</evidence>
<comment type="similarity">
    <text evidence="1">Belongs to the 'GDXG' lipolytic enzyme family.</text>
</comment>
<dbReference type="SUPFAM" id="SSF53474">
    <property type="entry name" value="alpha/beta-Hydrolases"/>
    <property type="match status" value="2"/>
</dbReference>
<evidence type="ECO:0000256" key="1">
    <source>
        <dbReference type="ARBA" id="ARBA00010515"/>
    </source>
</evidence>
<dbReference type="GO" id="GO:0016787">
    <property type="term" value="F:hydrolase activity"/>
    <property type="evidence" value="ECO:0007669"/>
    <property type="project" value="InterPro"/>
</dbReference>
<dbReference type="PANTHER" id="PTHR23024:SF467">
    <property type="entry name" value="CARBOXYLESTERASE 12-RELATED"/>
    <property type="match status" value="1"/>
</dbReference>
<dbReference type="Proteomes" id="UP000634136">
    <property type="component" value="Unassembled WGS sequence"/>
</dbReference>
<dbReference type="AlphaFoldDB" id="A0A834SXU4"/>
<gene>
    <name evidence="4" type="ORF">G2W53_031891</name>
</gene>
<reference evidence="4" key="1">
    <citation type="submission" date="2020-09" db="EMBL/GenBank/DDBJ databases">
        <title>Genome-Enabled Discovery of Anthraquinone Biosynthesis in Senna tora.</title>
        <authorList>
            <person name="Kang S.-H."/>
            <person name="Pandey R.P."/>
            <person name="Lee C.-M."/>
            <person name="Sim J.-S."/>
            <person name="Jeong J.-T."/>
            <person name="Choi B.-S."/>
            <person name="Jung M."/>
            <person name="Ginzburg D."/>
            <person name="Zhao K."/>
            <person name="Won S.Y."/>
            <person name="Oh T.-J."/>
            <person name="Yu Y."/>
            <person name="Kim N.-H."/>
            <person name="Lee O.R."/>
            <person name="Lee T.-H."/>
            <person name="Bashyal P."/>
            <person name="Kim T.-S."/>
            <person name="Lee W.-H."/>
            <person name="Kawkins C."/>
            <person name="Kim C.-K."/>
            <person name="Kim J.S."/>
            <person name="Ahn B.O."/>
            <person name="Rhee S.Y."/>
            <person name="Sohng J.K."/>
        </authorList>
    </citation>
    <scope>NUCLEOTIDE SEQUENCE</scope>
    <source>
        <tissue evidence="4">Leaf</tissue>
    </source>
</reference>
<evidence type="ECO:0000313" key="5">
    <source>
        <dbReference type="Proteomes" id="UP000634136"/>
    </source>
</evidence>
<dbReference type="InterPro" id="IPR029058">
    <property type="entry name" value="AB_hydrolase_fold"/>
</dbReference>
<protein>
    <submittedName>
        <fullName evidence="4">Putative carboxylesterase 12</fullName>
    </submittedName>
</protein>
<sequence>MDPNSISNPNHQILREFPPWLRVYKDGRVERFMGTETTAAGTHPLTGVQSKDITIDPQTGLSARLFLPKIASRDNKLPLLIYTHGGAFCVCTAFHPFYHDHLNTLAAQANVVVVSVDYRLAPEHPLPIAYDDTWAAIQWASAHSNGNGPEPWLNNHADFRRVYFAGDSAGANIAHNMAMRVGSEGLPGSNLTGIVLVHPFFGNERKDELMEFLFPTMSGLDDPKINPAKDPNLRRLGCRRVMVMVAEKDFLRDRGRNYYEAMKKSGWEGELEMAEAEAEELGHDEVINVNVNDEYGCVPDLGSDCNKHAVNVIFKDVDPKGNVHFHCCENIAFKEKPCFDKFVKAQFPYFKGHEPSEVAQDLSPLAIVYKDGRVLRLLGNDVVPPSFDPETNVLSKDVVVSHESAISVRIYLPKIAQSDPTRKLPLLVYFHGGGFVIETASSPTYHNYLNDVVSASNVVAVSVDYRLAPEHPVPIAHEDSWTSLRWIASHAGGNGSEEFLNRHADLDKVFFAGDSAGANLAHHMAIRVGSDGLPGLKLEGIVLIHPYFWGSELIGSEKTRPAEERSLVERIWRVSCPTTEGSDDPIINPEKDPKVGKMGCKRVLVCVAEKDLFKERGWNYKEVMEKEKKKKKKGEWDGSVEVMEAKGENHVFHLMNLKCDNAVAMLNRIVSFIHQN</sequence>
<accession>A0A834SXU4</accession>
<dbReference type="InterPro" id="IPR033140">
    <property type="entry name" value="Lipase_GDXG_put_SER_AS"/>
</dbReference>
<dbReference type="PANTHER" id="PTHR23024">
    <property type="entry name" value="ARYLACETAMIDE DEACETYLASE"/>
    <property type="match status" value="1"/>
</dbReference>
<dbReference type="InterPro" id="IPR013094">
    <property type="entry name" value="AB_hydrolase_3"/>
</dbReference>
<evidence type="ECO:0000259" key="3">
    <source>
        <dbReference type="Pfam" id="PF07859"/>
    </source>
</evidence>
<evidence type="ECO:0000313" key="4">
    <source>
        <dbReference type="EMBL" id="KAF7810915.1"/>
    </source>
</evidence>
<dbReference type="Gene3D" id="3.40.50.1820">
    <property type="entry name" value="alpha/beta hydrolase"/>
    <property type="match status" value="2"/>
</dbReference>
<feature type="domain" description="Alpha/beta hydrolase fold-3" evidence="3">
    <location>
        <begin position="80"/>
        <end position="275"/>
    </location>
</feature>
<feature type="active site" evidence="2">
    <location>
        <position position="168"/>
    </location>
</feature>
<dbReference type="EMBL" id="JAAIUW010000010">
    <property type="protein sequence ID" value="KAF7810915.1"/>
    <property type="molecule type" value="Genomic_DNA"/>
</dbReference>
<dbReference type="OrthoDB" id="408631at2759"/>
<comment type="caution">
    <text evidence="4">The sequence shown here is derived from an EMBL/GenBank/DDBJ whole genome shotgun (WGS) entry which is preliminary data.</text>
</comment>
<organism evidence="4 5">
    <name type="scientific">Senna tora</name>
    <dbReference type="NCBI Taxonomy" id="362788"/>
    <lineage>
        <taxon>Eukaryota</taxon>
        <taxon>Viridiplantae</taxon>
        <taxon>Streptophyta</taxon>
        <taxon>Embryophyta</taxon>
        <taxon>Tracheophyta</taxon>
        <taxon>Spermatophyta</taxon>
        <taxon>Magnoliopsida</taxon>
        <taxon>eudicotyledons</taxon>
        <taxon>Gunneridae</taxon>
        <taxon>Pentapetalae</taxon>
        <taxon>rosids</taxon>
        <taxon>fabids</taxon>
        <taxon>Fabales</taxon>
        <taxon>Fabaceae</taxon>
        <taxon>Caesalpinioideae</taxon>
        <taxon>Cassia clade</taxon>
        <taxon>Senna</taxon>
    </lineage>
</organism>
<feature type="active site" evidence="2">
    <location>
        <position position="515"/>
    </location>
</feature>
<name>A0A834SXU4_9FABA</name>
<keyword evidence="5" id="KW-1185">Reference proteome</keyword>
<proteinExistence type="inferred from homology"/>
<dbReference type="Pfam" id="PF07859">
    <property type="entry name" value="Abhydrolase_3"/>
    <property type="match status" value="2"/>
</dbReference>
<feature type="domain" description="Alpha/beta hydrolase fold-3" evidence="3">
    <location>
        <begin position="427"/>
        <end position="653"/>
    </location>
</feature>